<dbReference type="GO" id="GO:0005524">
    <property type="term" value="F:ATP binding"/>
    <property type="evidence" value="ECO:0007669"/>
    <property type="project" value="UniProtKB-KW"/>
</dbReference>
<evidence type="ECO:0000256" key="5">
    <source>
        <dbReference type="ARBA" id="ARBA00022679"/>
    </source>
</evidence>
<dbReference type="GO" id="GO:0009229">
    <property type="term" value="P:thiamine diphosphate biosynthetic process"/>
    <property type="evidence" value="ECO:0007669"/>
    <property type="project" value="UniProtKB-UniPathway"/>
</dbReference>
<protein>
    <submittedName>
        <fullName evidence="11">Hydroxymethylpyrimidine/phosphomethylpyrimidine kinase</fullName>
        <ecNumber evidence="11">2.7.1.49</ecNumber>
    </submittedName>
</protein>
<evidence type="ECO:0000256" key="7">
    <source>
        <dbReference type="ARBA" id="ARBA00022777"/>
    </source>
</evidence>
<keyword evidence="8" id="KW-0067">ATP-binding</keyword>
<dbReference type="Proteomes" id="UP000095468">
    <property type="component" value="Unassembled WGS sequence"/>
</dbReference>
<accession>A0A174B6R2</accession>
<name>A0A174B6R2_9ACTN</name>
<evidence type="ECO:0000313" key="12">
    <source>
        <dbReference type="Proteomes" id="UP000095468"/>
    </source>
</evidence>
<evidence type="ECO:0000313" key="11">
    <source>
        <dbReference type="EMBL" id="CUN95446.1"/>
    </source>
</evidence>
<dbReference type="NCBIfam" id="TIGR00097">
    <property type="entry name" value="HMP-P_kinase"/>
    <property type="match status" value="1"/>
</dbReference>
<comment type="catalytic activity">
    <reaction evidence="1">
        <text>4-amino-5-hydroxymethyl-2-methylpyrimidine + ATP = 4-amino-2-methyl-5-(phosphooxymethyl)pyrimidine + ADP + H(+)</text>
        <dbReference type="Rhea" id="RHEA:23096"/>
        <dbReference type="ChEBI" id="CHEBI:15378"/>
        <dbReference type="ChEBI" id="CHEBI:16892"/>
        <dbReference type="ChEBI" id="CHEBI:30616"/>
        <dbReference type="ChEBI" id="CHEBI:58354"/>
        <dbReference type="ChEBI" id="CHEBI:456216"/>
        <dbReference type="EC" id="2.7.1.49"/>
    </reaction>
</comment>
<keyword evidence="7 11" id="KW-0418">Kinase</keyword>
<dbReference type="GO" id="GO:0008902">
    <property type="term" value="F:hydroxymethylpyrimidine kinase activity"/>
    <property type="evidence" value="ECO:0007669"/>
    <property type="project" value="UniProtKB-EC"/>
</dbReference>
<feature type="domain" description="Pyridoxamine kinase/Phosphomethylpyrimidine kinase" evidence="10">
    <location>
        <begin position="16"/>
        <end position="271"/>
    </location>
</feature>
<dbReference type="EMBL" id="CYYP01000006">
    <property type="protein sequence ID" value="CUN95446.1"/>
    <property type="molecule type" value="Genomic_DNA"/>
</dbReference>
<proteinExistence type="predicted"/>
<evidence type="ECO:0000256" key="3">
    <source>
        <dbReference type="ARBA" id="ARBA00003848"/>
    </source>
</evidence>
<evidence type="ECO:0000256" key="6">
    <source>
        <dbReference type="ARBA" id="ARBA00022741"/>
    </source>
</evidence>
<evidence type="ECO:0000256" key="4">
    <source>
        <dbReference type="ARBA" id="ARBA00004769"/>
    </source>
</evidence>
<evidence type="ECO:0000256" key="8">
    <source>
        <dbReference type="ARBA" id="ARBA00022840"/>
    </source>
</evidence>
<comment type="pathway">
    <text evidence="4">Cofactor biosynthesis; thiamine diphosphate biosynthesis; 4-amino-2-methyl-5-diphosphomethylpyrimidine from 5-amino-1-(5-phospho-D-ribosyl)imidazole: step 3/3.</text>
</comment>
<dbReference type="InterPro" id="IPR013749">
    <property type="entry name" value="PM/HMP-P_kinase-1"/>
</dbReference>
<evidence type="ECO:0000256" key="9">
    <source>
        <dbReference type="ARBA" id="ARBA00022977"/>
    </source>
</evidence>
<organism evidence="11 12">
    <name type="scientific">Collinsella aerofaciens</name>
    <dbReference type="NCBI Taxonomy" id="74426"/>
    <lineage>
        <taxon>Bacteria</taxon>
        <taxon>Bacillati</taxon>
        <taxon>Actinomycetota</taxon>
        <taxon>Coriobacteriia</taxon>
        <taxon>Coriobacteriales</taxon>
        <taxon>Coriobacteriaceae</taxon>
        <taxon>Collinsella</taxon>
    </lineage>
</organism>
<evidence type="ECO:0000256" key="2">
    <source>
        <dbReference type="ARBA" id="ARBA00000565"/>
    </source>
</evidence>
<dbReference type="PANTHER" id="PTHR20858:SF17">
    <property type="entry name" value="HYDROXYMETHYLPYRIMIDINE_PHOSPHOMETHYLPYRIMIDINE KINASE THI20-RELATED"/>
    <property type="match status" value="1"/>
</dbReference>
<dbReference type="GO" id="GO:0009228">
    <property type="term" value="P:thiamine biosynthetic process"/>
    <property type="evidence" value="ECO:0007669"/>
    <property type="project" value="UniProtKB-KW"/>
</dbReference>
<dbReference type="CDD" id="cd01169">
    <property type="entry name" value="HMPP_kinase"/>
    <property type="match status" value="1"/>
</dbReference>
<gene>
    <name evidence="11" type="primary">thiD</name>
    <name evidence="11" type="ORF">ERS852381_00872</name>
</gene>
<dbReference type="InterPro" id="IPR029056">
    <property type="entry name" value="Ribokinase-like"/>
</dbReference>
<evidence type="ECO:0000259" key="10">
    <source>
        <dbReference type="Pfam" id="PF08543"/>
    </source>
</evidence>
<dbReference type="GO" id="GO:0005829">
    <property type="term" value="C:cytosol"/>
    <property type="evidence" value="ECO:0007669"/>
    <property type="project" value="TreeGrafter"/>
</dbReference>
<dbReference type="SUPFAM" id="SSF53613">
    <property type="entry name" value="Ribokinase-like"/>
    <property type="match status" value="1"/>
</dbReference>
<keyword evidence="6" id="KW-0547">Nucleotide-binding</keyword>
<keyword evidence="5 11" id="KW-0808">Transferase</keyword>
<dbReference type="RefSeq" id="WP_055286100.1">
    <property type="nucleotide sequence ID" value="NZ_CYYP01000006.1"/>
</dbReference>
<dbReference type="FunFam" id="3.40.1190.20:FF:000003">
    <property type="entry name" value="Phosphomethylpyrimidine kinase ThiD"/>
    <property type="match status" value="1"/>
</dbReference>
<sequence length="276" mass="28938">MDRSKVPAVLSIAGSDSSGGAGIQADIKTITAHRLYAETAITAITAQNTLGVTAVQDISPDIVAAQIDAVFDDIRPSAVKIGMVSSVEIIEVIADRLSAWNATNVVVDPVMVATSGARLIAEDAAEALTRRLFPLATVITPNIPEAMALLDYEVDSERTQQNAAMLLTRRFGCASLVKGGHLVNEANDVLAEPAPLDDEGNHLGDPLTTWFRHKRIETDNTHGTGCTLSSAIACALAQGMDLADAVNAGKAYLTGALAAGFDMGKGSGPVNHMWQY</sequence>
<dbReference type="AlphaFoldDB" id="A0A174B6R2"/>
<dbReference type="InterPro" id="IPR004399">
    <property type="entry name" value="HMP/HMP-P_kinase_dom"/>
</dbReference>
<comment type="catalytic activity">
    <reaction evidence="2">
        <text>4-amino-2-methyl-5-(phosphooxymethyl)pyrimidine + ATP = 4-amino-2-methyl-5-(diphosphooxymethyl)pyrimidine + ADP</text>
        <dbReference type="Rhea" id="RHEA:19893"/>
        <dbReference type="ChEBI" id="CHEBI:30616"/>
        <dbReference type="ChEBI" id="CHEBI:57841"/>
        <dbReference type="ChEBI" id="CHEBI:58354"/>
        <dbReference type="ChEBI" id="CHEBI:456216"/>
        <dbReference type="EC" id="2.7.4.7"/>
    </reaction>
</comment>
<dbReference type="PANTHER" id="PTHR20858">
    <property type="entry name" value="PHOSPHOMETHYLPYRIMIDINE KINASE"/>
    <property type="match status" value="1"/>
</dbReference>
<reference evidence="11 12" key="1">
    <citation type="submission" date="2015-09" db="EMBL/GenBank/DDBJ databases">
        <authorList>
            <consortium name="Pathogen Informatics"/>
        </authorList>
    </citation>
    <scope>NUCLEOTIDE SEQUENCE [LARGE SCALE GENOMIC DNA]</scope>
    <source>
        <strain evidence="11 12">2789STDY5608823</strain>
    </source>
</reference>
<dbReference type="UniPathway" id="UPA00060">
    <property type="reaction ID" value="UER00138"/>
</dbReference>
<evidence type="ECO:0000256" key="1">
    <source>
        <dbReference type="ARBA" id="ARBA00000151"/>
    </source>
</evidence>
<dbReference type="Pfam" id="PF08543">
    <property type="entry name" value="Phos_pyr_kin"/>
    <property type="match status" value="1"/>
</dbReference>
<dbReference type="EC" id="2.7.1.49" evidence="11"/>
<keyword evidence="9" id="KW-0784">Thiamine biosynthesis</keyword>
<dbReference type="GO" id="GO:0008972">
    <property type="term" value="F:phosphomethylpyrimidine kinase activity"/>
    <property type="evidence" value="ECO:0007669"/>
    <property type="project" value="UniProtKB-EC"/>
</dbReference>
<comment type="function">
    <text evidence="3">Catalyzes the phosphorylation of hydroxymethylpyrimidine phosphate (HMP-P) to HMP-PP, and of HMP to HMP-P.</text>
</comment>
<dbReference type="Gene3D" id="3.40.1190.20">
    <property type="match status" value="1"/>
</dbReference>